<keyword evidence="3" id="KW-0808">Transferase</keyword>
<feature type="domain" description="Aminotransferase class V" evidence="9">
    <location>
        <begin position="9"/>
        <end position="370"/>
    </location>
</feature>
<comment type="catalytic activity">
    <reaction evidence="8">
        <text>(sulfur carrier)-H + L-cysteine = (sulfur carrier)-SH + L-alanine</text>
        <dbReference type="Rhea" id="RHEA:43892"/>
        <dbReference type="Rhea" id="RHEA-COMP:14737"/>
        <dbReference type="Rhea" id="RHEA-COMP:14739"/>
        <dbReference type="ChEBI" id="CHEBI:29917"/>
        <dbReference type="ChEBI" id="CHEBI:35235"/>
        <dbReference type="ChEBI" id="CHEBI:57972"/>
        <dbReference type="ChEBI" id="CHEBI:64428"/>
        <dbReference type="EC" id="2.8.1.7"/>
    </reaction>
</comment>
<dbReference type="InterPro" id="IPR016454">
    <property type="entry name" value="Cysteine_dSase"/>
</dbReference>
<dbReference type="InterPro" id="IPR015421">
    <property type="entry name" value="PyrdxlP-dep_Trfase_major"/>
</dbReference>
<evidence type="ECO:0000256" key="7">
    <source>
        <dbReference type="ARBA" id="ARBA00023014"/>
    </source>
</evidence>
<keyword evidence="11" id="KW-1185">Reference proteome</keyword>
<keyword evidence="5" id="KW-0663">Pyridoxal phosphate</keyword>
<reference evidence="10 11" key="1">
    <citation type="submission" date="2024-08" db="EMBL/GenBank/DDBJ databases">
        <title>Whole-genome sequencing of halo(alkali)philic microorganisms from hypersaline lakes.</title>
        <authorList>
            <person name="Sorokin D.Y."/>
            <person name="Merkel A.Y."/>
            <person name="Messina E."/>
            <person name="Yakimov M."/>
        </authorList>
    </citation>
    <scope>NUCLEOTIDE SEQUENCE [LARGE SCALE GENOMIC DNA]</scope>
    <source>
        <strain evidence="10 11">Cl-TMA</strain>
    </source>
</reference>
<accession>A0ABV4TQB1</accession>
<dbReference type="Pfam" id="PF00266">
    <property type="entry name" value="Aminotran_5"/>
    <property type="match status" value="1"/>
</dbReference>
<protein>
    <submittedName>
        <fullName evidence="10">Cysteine desulfurase family protein</fullName>
    </submittedName>
</protein>
<comment type="similarity">
    <text evidence="2">Belongs to the class-V pyridoxal-phosphate-dependent aminotransferase family. NifS/IscS subfamily.</text>
</comment>
<evidence type="ECO:0000256" key="8">
    <source>
        <dbReference type="ARBA" id="ARBA00050776"/>
    </source>
</evidence>
<dbReference type="PANTHER" id="PTHR11601:SF34">
    <property type="entry name" value="CYSTEINE DESULFURASE"/>
    <property type="match status" value="1"/>
</dbReference>
<organism evidence="10 11">
    <name type="scientific">Thiohalorhabdus methylotrophus</name>
    <dbReference type="NCBI Taxonomy" id="3242694"/>
    <lineage>
        <taxon>Bacteria</taxon>
        <taxon>Pseudomonadati</taxon>
        <taxon>Pseudomonadota</taxon>
        <taxon>Gammaproteobacteria</taxon>
        <taxon>Thiohalorhabdales</taxon>
        <taxon>Thiohalorhabdaceae</taxon>
        <taxon>Thiohalorhabdus</taxon>
    </lineage>
</organism>
<evidence type="ECO:0000256" key="3">
    <source>
        <dbReference type="ARBA" id="ARBA00022679"/>
    </source>
</evidence>
<dbReference type="RefSeq" id="WP_373654293.1">
    <property type="nucleotide sequence ID" value="NZ_JBGUAW010000001.1"/>
</dbReference>
<dbReference type="InterPro" id="IPR015424">
    <property type="entry name" value="PyrdxlP-dep_Trfase"/>
</dbReference>
<name>A0ABV4TQB1_9GAMM</name>
<gene>
    <name evidence="10" type="ORF">ACERLL_01540</name>
</gene>
<evidence type="ECO:0000313" key="10">
    <source>
        <dbReference type="EMBL" id="MFA9459508.1"/>
    </source>
</evidence>
<dbReference type="PANTHER" id="PTHR11601">
    <property type="entry name" value="CYSTEINE DESULFURYLASE FAMILY MEMBER"/>
    <property type="match status" value="1"/>
</dbReference>
<dbReference type="PIRSF" id="PIRSF005572">
    <property type="entry name" value="NifS"/>
    <property type="match status" value="1"/>
</dbReference>
<evidence type="ECO:0000256" key="6">
    <source>
        <dbReference type="ARBA" id="ARBA00023004"/>
    </source>
</evidence>
<comment type="cofactor">
    <cofactor evidence="1">
        <name>pyridoxal 5'-phosphate</name>
        <dbReference type="ChEBI" id="CHEBI:597326"/>
    </cofactor>
</comment>
<dbReference type="Proteomes" id="UP001575181">
    <property type="component" value="Unassembled WGS sequence"/>
</dbReference>
<evidence type="ECO:0000256" key="5">
    <source>
        <dbReference type="ARBA" id="ARBA00022898"/>
    </source>
</evidence>
<evidence type="ECO:0000256" key="2">
    <source>
        <dbReference type="ARBA" id="ARBA00006490"/>
    </source>
</evidence>
<keyword evidence="7" id="KW-0411">Iron-sulfur</keyword>
<evidence type="ECO:0000256" key="4">
    <source>
        <dbReference type="ARBA" id="ARBA00022723"/>
    </source>
</evidence>
<dbReference type="Gene3D" id="3.90.1150.10">
    <property type="entry name" value="Aspartate Aminotransferase, domain 1"/>
    <property type="match status" value="1"/>
</dbReference>
<dbReference type="Gene3D" id="1.10.260.50">
    <property type="match status" value="1"/>
</dbReference>
<proteinExistence type="inferred from homology"/>
<evidence type="ECO:0000259" key="9">
    <source>
        <dbReference type="Pfam" id="PF00266"/>
    </source>
</evidence>
<keyword evidence="6" id="KW-0408">Iron</keyword>
<evidence type="ECO:0000313" key="11">
    <source>
        <dbReference type="Proteomes" id="UP001575181"/>
    </source>
</evidence>
<dbReference type="Gene3D" id="3.40.640.10">
    <property type="entry name" value="Type I PLP-dependent aspartate aminotransferase-like (Major domain)"/>
    <property type="match status" value="1"/>
</dbReference>
<evidence type="ECO:0000256" key="1">
    <source>
        <dbReference type="ARBA" id="ARBA00001933"/>
    </source>
</evidence>
<dbReference type="InterPro" id="IPR015422">
    <property type="entry name" value="PyrdxlP-dep_Trfase_small"/>
</dbReference>
<dbReference type="EMBL" id="JBGUAW010000001">
    <property type="protein sequence ID" value="MFA9459508.1"/>
    <property type="molecule type" value="Genomic_DNA"/>
</dbReference>
<keyword evidence="4" id="KW-0479">Metal-binding</keyword>
<dbReference type="InterPro" id="IPR000192">
    <property type="entry name" value="Aminotrans_V_dom"/>
</dbReference>
<sequence length="390" mass="42268">MSQAEFEEIYLDNNASTPPLPEVREAMLTAMGAEFGNPSSAHSLGGRGKRLLNNAREQVATLAGARPENLYFSGSGTEANNWAILSAVAQHPDRKRLVTTPIEHSSVLAMVRHLEQAKGMEVCYVPVRPDGQVDLEGLKGLVTPDTAVVSVQWVNNETGVFQPVEEIAQFCREQGVPFHTDGAQAIGKGPMAWDQVAPDYLTFTAHKLHGPQGVGTLVAHPGAEVLNLFYGGGQESGRRPGTENLPGIVGFGQAAAMRGQRLADICEKMSRLRDRFEKGVLQEVPEVEVNGAPEQRVPNTSNLLFRGVEGQALMARLDQSGILCSQSSACTNSRPEPSYVLRAMGLPEEEAYASVRFSFSELNTADEVDRAVDQVAEIVERLRAFLRFGA</sequence>
<comment type="caution">
    <text evidence="10">The sequence shown here is derived from an EMBL/GenBank/DDBJ whole genome shotgun (WGS) entry which is preliminary data.</text>
</comment>
<dbReference type="SUPFAM" id="SSF53383">
    <property type="entry name" value="PLP-dependent transferases"/>
    <property type="match status" value="1"/>
</dbReference>